<evidence type="ECO:0000313" key="10">
    <source>
        <dbReference type="EMBL" id="KRO32331.1"/>
    </source>
</evidence>
<reference evidence="10 11" key="1">
    <citation type="submission" date="2015-10" db="EMBL/GenBank/DDBJ databases">
        <title>Metagenome-Assembled Genomes uncover a global brackish microbiome.</title>
        <authorList>
            <person name="Hugerth L.W."/>
            <person name="Larsson J."/>
            <person name="Alneberg J."/>
            <person name="Lindh M.V."/>
            <person name="Legrand C."/>
            <person name="Pinhassi J."/>
            <person name="Andersson A.F."/>
        </authorList>
    </citation>
    <scope>NUCLEOTIDE SEQUENCE [LARGE SCALE GENOMIC DNA]</scope>
    <source>
        <strain evidence="10">BACL2 MAG-121001-bin67</strain>
    </source>
</reference>
<dbReference type="Pfam" id="PF02789">
    <property type="entry name" value="Peptidase_M17_N"/>
    <property type="match status" value="1"/>
</dbReference>
<organism evidence="10 11">
    <name type="scientific">Actinobacteria bacterium BACL2 MAG-121001-bin67</name>
    <dbReference type="NCBI Taxonomy" id="1655572"/>
    <lineage>
        <taxon>Bacteria</taxon>
        <taxon>Bacillati</taxon>
        <taxon>Actinomycetota</taxon>
        <taxon>Actinomycetes</taxon>
        <taxon>Actinomycetes incertae sedis</taxon>
        <taxon>ac1 cluster</taxon>
    </lineage>
</organism>
<evidence type="ECO:0000256" key="1">
    <source>
        <dbReference type="ARBA" id="ARBA00009528"/>
    </source>
</evidence>
<evidence type="ECO:0000256" key="6">
    <source>
        <dbReference type="ARBA" id="ARBA00049972"/>
    </source>
</evidence>
<evidence type="ECO:0000313" key="11">
    <source>
        <dbReference type="Proteomes" id="UP000053349"/>
    </source>
</evidence>
<dbReference type="Gene3D" id="3.40.630.10">
    <property type="entry name" value="Zn peptidases"/>
    <property type="match status" value="1"/>
</dbReference>
<dbReference type="CDD" id="cd00433">
    <property type="entry name" value="Peptidase_M17"/>
    <property type="match status" value="1"/>
</dbReference>
<dbReference type="PANTHER" id="PTHR11963:SF20">
    <property type="entry name" value="PEPTIDASE B"/>
    <property type="match status" value="1"/>
</dbReference>
<evidence type="ECO:0000256" key="5">
    <source>
        <dbReference type="ARBA" id="ARBA00033172"/>
    </source>
</evidence>
<dbReference type="Gene3D" id="3.40.220.10">
    <property type="entry name" value="Leucine Aminopeptidase, subunit E, domain 1"/>
    <property type="match status" value="1"/>
</dbReference>
<keyword evidence="4" id="KW-0378">Hydrolase</keyword>
<comment type="function">
    <text evidence="6">Presumably involved in the processing and regular turnover of intracellular proteins. Catalyzes the removal of unsubstituted N-terminal amino acids from various peptides.</text>
</comment>
<dbReference type="GO" id="GO:0030145">
    <property type="term" value="F:manganese ion binding"/>
    <property type="evidence" value="ECO:0007669"/>
    <property type="project" value="InterPro"/>
</dbReference>
<name>A0A0R2P6A8_9ACTN</name>
<dbReference type="InterPro" id="IPR043472">
    <property type="entry name" value="Macro_dom-like"/>
</dbReference>
<evidence type="ECO:0000256" key="7">
    <source>
        <dbReference type="ARBA" id="ARBA00050021"/>
    </source>
</evidence>
<dbReference type="AlphaFoldDB" id="A0A0R2P6A8"/>
<feature type="domain" description="Cytosol aminopeptidase" evidence="9">
    <location>
        <begin position="322"/>
        <end position="329"/>
    </location>
</feature>
<protein>
    <recommendedName>
        <fullName evidence="7">Probable cytosol aminopeptidase</fullName>
    </recommendedName>
    <alternativeName>
        <fullName evidence="8">Leucine aminopeptidase</fullName>
    </alternativeName>
    <alternativeName>
        <fullName evidence="5">Leucyl aminopeptidase</fullName>
    </alternativeName>
</protein>
<evidence type="ECO:0000256" key="3">
    <source>
        <dbReference type="ARBA" id="ARBA00022670"/>
    </source>
</evidence>
<evidence type="ECO:0000256" key="4">
    <source>
        <dbReference type="ARBA" id="ARBA00022801"/>
    </source>
</evidence>
<dbReference type="SUPFAM" id="SSF53187">
    <property type="entry name" value="Zn-dependent exopeptidases"/>
    <property type="match status" value="1"/>
</dbReference>
<proteinExistence type="inferred from homology"/>
<dbReference type="EMBL" id="LIAW01000118">
    <property type="protein sequence ID" value="KRO32331.1"/>
    <property type="molecule type" value="Genomic_DNA"/>
</dbReference>
<gene>
    <name evidence="10" type="ORF">ABR64_06080</name>
</gene>
<evidence type="ECO:0000256" key="2">
    <source>
        <dbReference type="ARBA" id="ARBA00022438"/>
    </source>
</evidence>
<dbReference type="PANTHER" id="PTHR11963">
    <property type="entry name" value="LEUCINE AMINOPEPTIDASE-RELATED"/>
    <property type="match status" value="1"/>
</dbReference>
<comment type="caution">
    <text evidence="10">The sequence shown here is derived from an EMBL/GenBank/DDBJ whole genome shotgun (WGS) entry which is preliminary data.</text>
</comment>
<keyword evidence="3" id="KW-0645">Protease</keyword>
<sequence>MALAIKAKDSKELPEIEIILSKKIIKSIEKIYSISFTDEIKKNGSAVTGKAGEVIDIPVLQESGEVVHILLVGVGESSNSHIRRASAAIGRKVKASKSSVLSLLVESDSDAQLHFISSALATYIWSQKSGTKSLTPEITLVGDFAKVLERSKVQVKSTWKARDLIQTPSNIKNPVWMAAQAKSLARDSTLSLKIKSGRQLAEFGGLSAIGNSSVKNPPRFVELSYKPKGSKKAPHVVLVGKGITFDTGGVSLKRPYEAMAPMKSDMAGAAVVLMATIAAAELKLNVRITALLMLAENSLSGTSTRPSDVITHYGGTTVEVINTDAEGRLVLADGLAYADKNLDPDYLIDVATLTGAATLGLSRYYGAMYTRDNKLARKLSDIGDYTGDQIWHMPLIDDYSVALESNIADFNHTADKFKFQGGSVTAALFLENFVGKRKWVHLDIAGPARSEVDAGENVKGGTGYGVRLLTQWLATL</sequence>
<dbReference type="GO" id="GO:0070006">
    <property type="term" value="F:metalloaminopeptidase activity"/>
    <property type="evidence" value="ECO:0007669"/>
    <property type="project" value="InterPro"/>
</dbReference>
<dbReference type="PRINTS" id="PR00481">
    <property type="entry name" value="LAMNOPPTDASE"/>
</dbReference>
<evidence type="ECO:0000256" key="8">
    <source>
        <dbReference type="ARBA" id="ARBA00050061"/>
    </source>
</evidence>
<dbReference type="GO" id="GO:0006508">
    <property type="term" value="P:proteolysis"/>
    <property type="evidence" value="ECO:0007669"/>
    <property type="project" value="UniProtKB-KW"/>
</dbReference>
<dbReference type="Pfam" id="PF00883">
    <property type="entry name" value="Peptidase_M17"/>
    <property type="match status" value="1"/>
</dbReference>
<dbReference type="InterPro" id="IPR008283">
    <property type="entry name" value="Peptidase_M17_N"/>
</dbReference>
<accession>A0A0R2P6A8</accession>
<dbReference type="InterPro" id="IPR000819">
    <property type="entry name" value="Peptidase_M17_C"/>
</dbReference>
<keyword evidence="2 10" id="KW-0031">Aminopeptidase</keyword>
<dbReference type="GO" id="GO:0005737">
    <property type="term" value="C:cytoplasm"/>
    <property type="evidence" value="ECO:0007669"/>
    <property type="project" value="InterPro"/>
</dbReference>
<dbReference type="InterPro" id="IPR011356">
    <property type="entry name" value="Leucine_aapep/pepB"/>
</dbReference>
<dbReference type="PROSITE" id="PS00631">
    <property type="entry name" value="CYTOSOL_AP"/>
    <property type="match status" value="1"/>
</dbReference>
<evidence type="ECO:0000259" key="9">
    <source>
        <dbReference type="PROSITE" id="PS00631"/>
    </source>
</evidence>
<comment type="similarity">
    <text evidence="1">Belongs to the peptidase M17 family.</text>
</comment>
<dbReference type="Proteomes" id="UP000053349">
    <property type="component" value="Unassembled WGS sequence"/>
</dbReference>